<keyword evidence="2" id="KW-1185">Reference proteome</keyword>
<gene>
    <name evidence="1" type="ORF">KGM_213327A</name>
</gene>
<dbReference type="InParanoid" id="A0A212F604"/>
<reference evidence="1 2" key="1">
    <citation type="journal article" date="2011" name="Cell">
        <title>The monarch butterfly genome yields insights into long-distance migration.</title>
        <authorList>
            <person name="Zhan S."/>
            <person name="Merlin C."/>
            <person name="Boore J.L."/>
            <person name="Reppert S.M."/>
        </authorList>
    </citation>
    <scope>NUCLEOTIDE SEQUENCE [LARGE SCALE GENOMIC DNA]</scope>
    <source>
        <strain evidence="1">F-2</strain>
    </source>
</reference>
<organism evidence="1 2">
    <name type="scientific">Danaus plexippus plexippus</name>
    <dbReference type="NCBI Taxonomy" id="278856"/>
    <lineage>
        <taxon>Eukaryota</taxon>
        <taxon>Metazoa</taxon>
        <taxon>Ecdysozoa</taxon>
        <taxon>Arthropoda</taxon>
        <taxon>Hexapoda</taxon>
        <taxon>Insecta</taxon>
        <taxon>Pterygota</taxon>
        <taxon>Neoptera</taxon>
        <taxon>Endopterygota</taxon>
        <taxon>Lepidoptera</taxon>
        <taxon>Glossata</taxon>
        <taxon>Ditrysia</taxon>
        <taxon>Papilionoidea</taxon>
        <taxon>Nymphalidae</taxon>
        <taxon>Danainae</taxon>
        <taxon>Danaini</taxon>
        <taxon>Danaina</taxon>
        <taxon>Danaus</taxon>
        <taxon>Danaus</taxon>
    </lineage>
</organism>
<proteinExistence type="predicted"/>
<accession>A0A212F604</accession>
<comment type="caution">
    <text evidence="1">The sequence shown here is derived from an EMBL/GenBank/DDBJ whole genome shotgun (WGS) entry which is preliminary data.</text>
</comment>
<dbReference type="EMBL" id="AGBW02010115">
    <property type="protein sequence ID" value="OWR49139.1"/>
    <property type="molecule type" value="Genomic_DNA"/>
</dbReference>
<feature type="non-terminal residue" evidence="1">
    <location>
        <position position="32"/>
    </location>
</feature>
<dbReference type="AlphaFoldDB" id="A0A212F604"/>
<protein>
    <submittedName>
        <fullName evidence="1">Uncharacterized protein</fullName>
    </submittedName>
</protein>
<evidence type="ECO:0000313" key="1">
    <source>
        <dbReference type="EMBL" id="OWR49139.1"/>
    </source>
</evidence>
<dbReference type="Proteomes" id="UP000007151">
    <property type="component" value="Unassembled WGS sequence"/>
</dbReference>
<name>A0A212F604_DANPL</name>
<sequence length="32" mass="3706">MSEALVGILFGFRFIPERLRGRLADEELGKRE</sequence>
<dbReference type="KEGG" id="dpl:KGM_213327A"/>
<evidence type="ECO:0000313" key="2">
    <source>
        <dbReference type="Proteomes" id="UP000007151"/>
    </source>
</evidence>